<dbReference type="Pfam" id="PF11755">
    <property type="entry name" value="DUF3311"/>
    <property type="match status" value="1"/>
</dbReference>
<gene>
    <name evidence="1" type="ordered locus">Veis_2735</name>
</gene>
<dbReference type="eggNOG" id="ENOG5031ZIN">
    <property type="taxonomic scope" value="Bacteria"/>
</dbReference>
<sequence length="94" mass="10139">MTTQTWKVGSGCAPQRPHLVLLVLPFIWQVGGIPFVNEVALRPFGMPFPMVWQMAGVVFASTVFALVFHLDRRAGLEEEEAAFIIATAPAGGAA</sequence>
<dbReference type="InterPro" id="IPR021741">
    <property type="entry name" value="DUF3311"/>
</dbReference>
<dbReference type="Proteomes" id="UP000000374">
    <property type="component" value="Chromosome"/>
</dbReference>
<evidence type="ECO:0000313" key="1">
    <source>
        <dbReference type="EMBL" id="ABM58477.1"/>
    </source>
</evidence>
<name>A1WLH0_VEREI</name>
<accession>A1WLH0</accession>
<dbReference type="EMBL" id="CP000542">
    <property type="protein sequence ID" value="ABM58477.1"/>
    <property type="molecule type" value="Genomic_DNA"/>
</dbReference>
<reference evidence="2" key="1">
    <citation type="submission" date="2006-12" db="EMBL/GenBank/DDBJ databases">
        <title>Complete sequence of chromosome 1 of Verminephrobacter eiseniae EF01-2.</title>
        <authorList>
            <person name="Copeland A."/>
            <person name="Lucas S."/>
            <person name="Lapidus A."/>
            <person name="Barry K."/>
            <person name="Detter J.C."/>
            <person name="Glavina del Rio T."/>
            <person name="Dalin E."/>
            <person name="Tice H."/>
            <person name="Pitluck S."/>
            <person name="Chertkov O."/>
            <person name="Brettin T."/>
            <person name="Bruce D."/>
            <person name="Han C."/>
            <person name="Tapia R."/>
            <person name="Gilna P."/>
            <person name="Schmutz J."/>
            <person name="Larimer F."/>
            <person name="Land M."/>
            <person name="Hauser L."/>
            <person name="Kyrpides N."/>
            <person name="Kim E."/>
            <person name="Stahl D."/>
            <person name="Richardson P."/>
        </authorList>
    </citation>
    <scope>NUCLEOTIDE SEQUENCE [LARGE SCALE GENOMIC DNA]</scope>
    <source>
        <strain evidence="2">EF01-2</strain>
    </source>
</reference>
<proteinExistence type="predicted"/>
<organism evidence="1 2">
    <name type="scientific">Verminephrobacter eiseniae (strain EF01-2)</name>
    <dbReference type="NCBI Taxonomy" id="391735"/>
    <lineage>
        <taxon>Bacteria</taxon>
        <taxon>Pseudomonadati</taxon>
        <taxon>Pseudomonadota</taxon>
        <taxon>Betaproteobacteria</taxon>
        <taxon>Burkholderiales</taxon>
        <taxon>Comamonadaceae</taxon>
        <taxon>Verminephrobacter</taxon>
    </lineage>
</organism>
<evidence type="ECO:0000313" key="2">
    <source>
        <dbReference type="Proteomes" id="UP000000374"/>
    </source>
</evidence>
<dbReference type="KEGG" id="vei:Veis_2735"/>
<keyword evidence="2" id="KW-1185">Reference proteome</keyword>
<dbReference type="OrthoDB" id="3578830at2"/>
<dbReference type="HOGENOM" id="CLU_179968_0_0_4"/>
<dbReference type="STRING" id="391735.Veis_2735"/>
<protein>
    <recommendedName>
        <fullName evidence="3">DUF3311 domain-containing protein</fullName>
    </recommendedName>
</protein>
<evidence type="ECO:0008006" key="3">
    <source>
        <dbReference type="Google" id="ProtNLM"/>
    </source>
</evidence>
<dbReference type="AlphaFoldDB" id="A1WLH0"/>